<keyword evidence="1" id="KW-0732">Signal</keyword>
<name>A0ABU9BWR7_9BURK</name>
<reference evidence="2 3" key="1">
    <citation type="submission" date="2024-04" db="EMBL/GenBank/DDBJ databases">
        <title>Novel species of the genus Ideonella isolated from streams.</title>
        <authorList>
            <person name="Lu H."/>
        </authorList>
    </citation>
    <scope>NUCLEOTIDE SEQUENCE [LARGE SCALE GENOMIC DNA]</scope>
    <source>
        <strain evidence="2 3">DXS29W</strain>
    </source>
</reference>
<dbReference type="SUPFAM" id="SSF103190">
    <property type="entry name" value="Sensory domain-like"/>
    <property type="match status" value="1"/>
</dbReference>
<dbReference type="EMBL" id="JBBUTG010000013">
    <property type="protein sequence ID" value="MEK8033035.1"/>
    <property type="molecule type" value="Genomic_DNA"/>
</dbReference>
<evidence type="ECO:0000313" key="2">
    <source>
        <dbReference type="EMBL" id="MEK8033035.1"/>
    </source>
</evidence>
<proteinExistence type="predicted"/>
<organism evidence="2 3">
    <name type="scientific">Ideonella lacteola</name>
    <dbReference type="NCBI Taxonomy" id="2984193"/>
    <lineage>
        <taxon>Bacteria</taxon>
        <taxon>Pseudomonadati</taxon>
        <taxon>Pseudomonadota</taxon>
        <taxon>Betaproteobacteria</taxon>
        <taxon>Burkholderiales</taxon>
        <taxon>Sphaerotilaceae</taxon>
        <taxon>Ideonella</taxon>
    </lineage>
</organism>
<gene>
    <name evidence="2" type="ORF">AACH06_19605</name>
</gene>
<feature type="chain" id="PRO_5045177100" description="Cache domain-containing protein" evidence="1">
    <location>
        <begin position="28"/>
        <end position="184"/>
    </location>
</feature>
<evidence type="ECO:0000313" key="3">
    <source>
        <dbReference type="Proteomes" id="UP001371218"/>
    </source>
</evidence>
<sequence length="184" mass="19271">MNDFSRLAALMAISASSWACLVTPALAGELPADVAAKVEKAKKRLVELAADPTVLAAVRDANSHSAAGMNNGKWIELGDNDPAVKNTLSSKVSLQIAKWEQSDDTVNKIVLRDQKGNLVGASTRPLIFNNANRPVFSQAIKGQPWAASEIKPDTSTQVPSVHVAAPVVDGGKTIGVLHAGVTAK</sequence>
<dbReference type="Proteomes" id="UP001371218">
    <property type="component" value="Unassembled WGS sequence"/>
</dbReference>
<evidence type="ECO:0008006" key="4">
    <source>
        <dbReference type="Google" id="ProtNLM"/>
    </source>
</evidence>
<dbReference type="InterPro" id="IPR029151">
    <property type="entry name" value="Sensor-like_sf"/>
</dbReference>
<protein>
    <recommendedName>
        <fullName evidence="4">Cache domain-containing protein</fullName>
    </recommendedName>
</protein>
<keyword evidence="3" id="KW-1185">Reference proteome</keyword>
<accession>A0ABU9BWR7</accession>
<dbReference type="Gene3D" id="3.30.450.20">
    <property type="entry name" value="PAS domain"/>
    <property type="match status" value="1"/>
</dbReference>
<evidence type="ECO:0000256" key="1">
    <source>
        <dbReference type="SAM" id="SignalP"/>
    </source>
</evidence>
<comment type="caution">
    <text evidence="2">The sequence shown here is derived from an EMBL/GenBank/DDBJ whole genome shotgun (WGS) entry which is preliminary data.</text>
</comment>
<dbReference type="RefSeq" id="WP_341427456.1">
    <property type="nucleotide sequence ID" value="NZ_JBBUTG010000013.1"/>
</dbReference>
<feature type="signal peptide" evidence="1">
    <location>
        <begin position="1"/>
        <end position="27"/>
    </location>
</feature>